<feature type="domain" description="Peptidase M13 C-terminal" evidence="10">
    <location>
        <begin position="853"/>
        <end position="993"/>
    </location>
</feature>
<feature type="compositionally biased region" description="Low complexity" evidence="8">
    <location>
        <begin position="2966"/>
        <end position="2981"/>
    </location>
</feature>
<name>A0AAQ4EM91_AMBAM</name>
<evidence type="ECO:0000256" key="1">
    <source>
        <dbReference type="ARBA" id="ARBA00001947"/>
    </source>
</evidence>
<accession>A0AAQ4EM91</accession>
<evidence type="ECO:0000256" key="4">
    <source>
        <dbReference type="ARBA" id="ARBA00022723"/>
    </source>
</evidence>
<dbReference type="InterPro" id="IPR024079">
    <property type="entry name" value="MetalloPept_cat_dom_sf"/>
</dbReference>
<feature type="domain" description="Peptidase M13 N-terminal" evidence="11">
    <location>
        <begin position="1395"/>
        <end position="1762"/>
    </location>
</feature>
<feature type="region of interest" description="Disordered" evidence="8">
    <location>
        <begin position="3004"/>
        <end position="3063"/>
    </location>
</feature>
<dbReference type="EMBL" id="JARKHS020013814">
    <property type="protein sequence ID" value="KAK8775698.1"/>
    <property type="molecule type" value="Genomic_DNA"/>
</dbReference>
<comment type="similarity">
    <text evidence="2">Belongs to the peptidase M13 family.</text>
</comment>
<feature type="domain" description="Peptidase M13 C-terminal" evidence="10">
    <location>
        <begin position="2802"/>
        <end position="2940"/>
    </location>
</feature>
<keyword evidence="7" id="KW-0482">Metalloprotease</keyword>
<keyword evidence="5" id="KW-0378">Hydrolase</keyword>
<dbReference type="Proteomes" id="UP001321473">
    <property type="component" value="Unassembled WGS sequence"/>
</dbReference>
<feature type="compositionally biased region" description="Low complexity" evidence="8">
    <location>
        <begin position="1016"/>
        <end position="1031"/>
    </location>
</feature>
<feature type="compositionally biased region" description="Low complexity" evidence="8">
    <location>
        <begin position="45"/>
        <end position="62"/>
    </location>
</feature>
<dbReference type="InterPro" id="IPR008753">
    <property type="entry name" value="Peptidase_M13_N"/>
</dbReference>
<feature type="domain" description="Peptidase M13 N-terminal" evidence="11">
    <location>
        <begin position="420"/>
        <end position="789"/>
    </location>
</feature>
<feature type="transmembrane region" description="Helical" evidence="9">
    <location>
        <begin position="1338"/>
        <end position="1360"/>
    </location>
</feature>
<feature type="compositionally biased region" description="Basic and acidic residues" evidence="8">
    <location>
        <begin position="1969"/>
        <end position="1978"/>
    </location>
</feature>
<dbReference type="GO" id="GO:0046872">
    <property type="term" value="F:metal ion binding"/>
    <property type="evidence" value="ECO:0007669"/>
    <property type="project" value="UniProtKB-KW"/>
</dbReference>
<feature type="region of interest" description="Disordered" evidence="8">
    <location>
        <begin position="1082"/>
        <end position="1108"/>
    </location>
</feature>
<feature type="compositionally biased region" description="Basic residues" evidence="8">
    <location>
        <begin position="1003"/>
        <end position="1012"/>
    </location>
</feature>
<sequence length="3953" mass="430785">MAEDQNKLPESSNVPTAAKDNADEKEVSKKVKRKRRDRGKHSSKSDSSASSSTSRTSTKRFSLLPVFTAQYPVGENTTAGPPCPSAKMPPAPRTSLVRSLMSRSMWPRRKKKDARGHTTQRGETGAPEENSVSLDVPDSGATSGPEQKSGAEVVADPSGGGGSLFWGGGAEPMALGERVSASSVVDASLAMMSDLLAAFTATQSLNPESAVEAAEVVTPPIKTNDVPQGTASRDGENLRTLASAPQPESNSIVGTPLLASVQQSTSAPQPLDEQRVAGPVTAALDVGAKVKLEAPTENLLQMSATPIGVTTLPAAGRQRRVISDITRPEKPLGVLHFAQDLKNIVPALDSASAAPRHPALWARAVVVIALLCVFCVVGIALLPLLFKRRPQQPGDPMCLTADCVHHASHLAYLTANDVDPCEDFTKHVCSAWSPQRIRVDQYASAMDAAIYSWFETLGQTLQSGASTLPIGRKPLNMYSSCMGTDSPYSKSTGDFLRFMNESGLTKPFTATQDVDALDTFVSLAFNYEASFWFSLAIAPLPGQEAWRLIISPSRYLHILTMLHRNSKQIGAYISTWAAIFHSFGGNATPDVLEKVVNEIAATAGDVLQQLYEILEKPPKESALLTLGEIENYIPSIPAVAWLKALQKILPLLPTMSTEVFITDLVYMRAVGSLFAKLDNNNLLRHLYWLFMQLYSPSASPNFFLAIHGDAEMAKLVRPLFCGLNVEIPYASLVSALYVASRISSYDRSSVDACFESLISSAAAFISRSQWLDSGSKLLATSKILAIRKRLWPDEVIPNMHSLESIYEEFPEQESSFVAYWIRSRKAIRRAKEKAFYQTIYAQPLSSQEPYMTYDAVLNSVLISIGSLVSPLYSRNGTNGMLYGGIGFLMALEIVKSLDKTGLRWHPNGTFVHSILSAQSAMEFAVRDACPAQSNHTSIFPEIPALEVAYAAFQEALTKARRRYRIAEHMTEEKVFFITLCFMTCRRSYVPANTKDVMEDATSKKAKKRRHRDKLSSKSVSSVSSTASRASTLPPPLLLPASTAQAAVHGNANTGAPCPVAKTSSAPRKSLVRSLVPRSMWPQRRKAGSSDNMTGTAEKIPSSQGVPHVGSIPRPNQKTAAVRAPLPDTFAPESDGLFCGIRAPAMAPRGKVKESSAVDGSLALMSDLLAACTAAPSVESRSPGPAVEVAEVVTTPMTAKDMSPCAVSRGNDSVRVLSSAVQRESDSSCSNPLRAPLKQTASLQNPLHERGVAASAVAASEAGTKTEPGASAPQHWQQDFAPAMTTKSPAPSPHYGVSNSARLETLLTALPLAEDLKNIVPVPDCAVTASRGGAPWGRAVVIIAVFCAFCVVCVLLAPLMFHRPTQQSEDPMCQTADCVRHAALLAYLTANDVDACEDFAKHVCSAYAPPRIEKGQYVSAMDAAIYTWFQTLAETLHRGTSTLPIGRKPLNMHTLCMGDDSKYGRGTVDFLRFMNEIGLASPFTSTRDVDALDVFVSLSFNYEASLWFSLAIAPSLGQQAWRVIISPPRYLHILMYFHQRTNEIAAYGSYWAKLLSSATAEVSLDVLESAIRETVTQAVDIVKRLYGTLEESSQESALLTLPEINNYIPYISPAAWLKALQQNLPFRLTMTTEVFITDVDYMRVVGSLLQKHDNQQLLRHLYWLFVLMYGPAASPKLLLALFGDAEMAEVARPLFCGLNVEVPYKSLVSALHYTSTVSAYDRALVDACFDSLVATAVAMVTSSEWLDPGSKVLAASKILAIRKLLWPDEVIPSTQSLENIYEDFPENETSFTAYWILSHKAISGAKRKTMYQRIYAQPLGGLEPYMTYDAFLNHVLIAIGSLVSPLYSRNGTNGMLYGGIGFMMALEIIKSLDRSGLRWHPNGSFVNSILSAQSTLEFAVRDACPELRKHSSVFPEIPAVEVAYAAFQEALKKARRRLRIAGHMTEEKVFFITLCFMTCRRSNVPTAAKHNADEKDVSKRAKRKRRDRGKHSSKSDSSASSSTSRTSTKRFSLLPVFTAQYPVGENTTAGPPCPSAKMPPAPRTSLVRSIMSRSMWPRRKKKDARGHTTQRGETGAPEENPVSLDVPDSGATSGPDQKSGAEVVADPSGGRGSLFWGGGAEPMALGERVSASSVVDASLAMMSDLLAACTATQSLNPESAVEAAEVVTAPIKTNDVPQGTASRDGENLRTLASAPQPESNSTVGTPLLASVQQSTSAPQPLDEQRVAGPVTAALDVGAEVKLEAPTENLLQMSATPTGVTTRPAAGRQRHVISDITRPEKPLGVLHFAQDLKNIVPVPDSTSAAPRHPALWARAVVVIALLCVFCVVGIALLPLLFKRRPQQPGDPMCLTADCVHHASHLAYLTANDVDPCEDFTKHVCSAWSPQRTRVDQYASAMDAAIYSWFETLGQTLQSGASTLPIGRKPLNMYSSCMGTDSPYSKSTGDFLRFMNESGLTTPFTATQDVDALDTFVSLAFNYEASFWFSLAIAPLPGQEAWRLIISPSRYLHILTMLHRNSKQIGAYISTWAAIFHSFGGNATPDVLEKVVNEIAATAGDVLQQLYEILEKPPKESALLTLGEIENYIPSIPAVAWLKALQKNLPLLPTMSTEVFITDLVYMRAVGSLFAKLDNNNLLRHLYWLFMQLYSPSASPNFFLAIHGDAEMAKLVRPLFCGLNVEIPYASLVSALYVASRISSYDRSSVDVCFESLISSAAAFISRSQWLDSGSKLLATSKILAIRKRLWPDEVIPNMHSLESIYEDFPEQESSFVAYWIRSRKAIRRAKEKAFYQRIYAQPLSSQEPYMTYDAVLNSVLISIGSLVSPLYSRNGTNGMLYGGIGFLMALEIVKSLDKTGLRWHPNGTFVHSILSAQSAMEFAVRDACPAQSNHSSIFPEIPALEVAYAAFQEALTKARRRYRIAEHMTEEKVFFITLCFMTCRRSYVPANTKDVMEDATSKKVKKKRRHRDKLSSKSVSSVSSTASRASTLPPPLLLPASTAQAAVHGNANTGAPCPVAKTSSAPRKSLVRSLVPRSMWPQRRKAGSSDNMTGTAEKIPSSQGVPHVGSIPRPNQKMAAVRAPLRDTFAPESDGLFCDVRAPAMAPRGKVKESSAVDGSLALMSDLLAACTAAPSVESRSPGPAVEVAEVVTTAMTAKDMSPCAVSHGDDSVRVRSCAVQRESDSSCSNPLRAPLKQTASLQNPLHERGVAASAVAASEAGTKTEPGASAPQHWQQDFAPAMTTKSPAPSPHYGVSNSARLETLLTALPLAEDLKNIVPVPDCAVTASKGGAPWGRAVVIIAVFCAFCVVCVVLAPLMFHRPTQQSEDPMCQTADCVRHAALLAYLTANDVDACEDFAKHVCSAYAPPRIEKGQYVSAMDAAIYTWFQTLAETLHRGTSTLPIGRKPLNMHTLCMGDDSKYGRGTVDFLRFMNEIGLASPFTSTRDVDALHVFVSLSFNYEASLWFSLAIAPSLGQQAWRVIISPSRYLHILMYFHQRTNEIAAYGSYWAKLLSSATAEVSLDVLESAIRETVTQAVDIVKRLYGTLEESSQESALLTLPEINNYIPYISPAAWLKALQQNLPFRLTMTTEVFITDVDYMRVVGSLLQKHDNQQLLRHLYWLFVLMYGPAASPKLLLALFGDAEMAEVTRPLFCGLNVEVPYKSLVSALHYTSTVSAYDRALVDACFDSLVATAVAMVTSSEWLDPGSKVLAASKILAIRKLLWPDEVIPSTQSLENIYEDFPENETSFTAYWILSHKAISGAKRKTMYQRIYAQPLGGLEPYMTYDAFLNHVLIAIGSLVSPLYSRNGTNGMLYGGIGFMMALEIIKSLDRSGLRWHPNGSFVNSILSAESTLEFAVRDACPELRKHSSVFPEIPAVEVAYAAFQEALKKARRRLRIAGHMTEEKVFFITLCFMTCRRRYVPSPYSVDCNKALQNFPEFAKAFSCPSGSNMNPVRRCRFFD</sequence>
<evidence type="ECO:0000256" key="9">
    <source>
        <dbReference type="SAM" id="Phobius"/>
    </source>
</evidence>
<evidence type="ECO:0000256" key="5">
    <source>
        <dbReference type="ARBA" id="ARBA00022801"/>
    </source>
</evidence>
<dbReference type="GO" id="GO:0005886">
    <property type="term" value="C:plasma membrane"/>
    <property type="evidence" value="ECO:0007669"/>
    <property type="project" value="TreeGrafter"/>
</dbReference>
<feature type="domain" description="Peptidase M13 N-terminal" evidence="11">
    <location>
        <begin position="2369"/>
        <end position="2738"/>
    </location>
</feature>
<feature type="compositionally biased region" description="Pro residues" evidence="8">
    <location>
        <begin position="81"/>
        <end position="92"/>
    </location>
</feature>
<protein>
    <recommendedName>
        <fullName evidence="14">M13 family peptidase</fullName>
    </recommendedName>
</protein>
<feature type="compositionally biased region" description="Basic residues" evidence="8">
    <location>
        <begin position="30"/>
        <end position="42"/>
    </location>
</feature>
<feature type="compositionally biased region" description="Low complexity" evidence="8">
    <location>
        <begin position="1994"/>
        <end position="2007"/>
    </location>
</feature>
<dbReference type="PANTHER" id="PTHR11733">
    <property type="entry name" value="ZINC METALLOPROTEASE FAMILY M13 NEPRILYSIN-RELATED"/>
    <property type="match status" value="1"/>
</dbReference>
<dbReference type="Gene3D" id="1.10.1380.10">
    <property type="entry name" value="Neutral endopeptidase , domain2"/>
    <property type="match status" value="4"/>
</dbReference>
<feature type="transmembrane region" description="Helical" evidence="9">
    <location>
        <begin position="360"/>
        <end position="386"/>
    </location>
</feature>
<feature type="domain" description="Peptidase M13 C-terminal" evidence="10">
    <location>
        <begin position="3868"/>
        <end position="3950"/>
    </location>
</feature>
<feature type="compositionally biased region" description="Pro residues" evidence="8">
    <location>
        <begin position="2030"/>
        <end position="2041"/>
    </location>
</feature>
<keyword evidence="9" id="KW-0472">Membrane</keyword>
<gene>
    <name evidence="12" type="ORF">V5799_030956</name>
</gene>
<feature type="region of interest" description="Disordered" evidence="8">
    <location>
        <begin position="1"/>
        <end position="165"/>
    </location>
</feature>
<feature type="region of interest" description="Disordered" evidence="8">
    <location>
        <begin position="1252"/>
        <end position="1273"/>
    </location>
</feature>
<keyword evidence="6" id="KW-0862">Zinc</keyword>
<feature type="domain" description="Peptidase M13 N-terminal" evidence="11">
    <location>
        <begin position="3345"/>
        <end position="3712"/>
    </location>
</feature>
<dbReference type="InterPro" id="IPR018497">
    <property type="entry name" value="Peptidase_M13_C"/>
</dbReference>
<dbReference type="Pfam" id="PF05649">
    <property type="entry name" value="Peptidase_M13_N"/>
    <property type="match status" value="4"/>
</dbReference>
<feature type="region of interest" description="Disordered" evidence="8">
    <location>
        <begin position="2947"/>
        <end position="2987"/>
    </location>
</feature>
<dbReference type="InterPro" id="IPR042089">
    <property type="entry name" value="Peptidase_M13_dom_2"/>
</dbReference>
<evidence type="ECO:0000256" key="8">
    <source>
        <dbReference type="SAM" id="MobiDB-lite"/>
    </source>
</evidence>
<dbReference type="Gene3D" id="3.40.390.10">
    <property type="entry name" value="Collagenase (Catalytic Domain)"/>
    <property type="match status" value="4"/>
</dbReference>
<dbReference type="PROSITE" id="PS51885">
    <property type="entry name" value="NEPRILYSIN"/>
    <property type="match status" value="1"/>
</dbReference>
<reference evidence="12 13" key="1">
    <citation type="journal article" date="2023" name="Arcadia Sci">
        <title>De novo assembly of a long-read Amblyomma americanum tick genome.</title>
        <authorList>
            <person name="Chou S."/>
            <person name="Poskanzer K.E."/>
            <person name="Rollins M."/>
            <person name="Thuy-Boun P.S."/>
        </authorList>
    </citation>
    <scope>NUCLEOTIDE SEQUENCE [LARGE SCALE GENOMIC DNA]</scope>
    <source>
        <strain evidence="12">F_SG_1</strain>
        <tissue evidence="12">Salivary glands</tissue>
    </source>
</reference>
<dbReference type="SUPFAM" id="SSF55486">
    <property type="entry name" value="Metalloproteases ('zincins'), catalytic domain"/>
    <property type="match status" value="4"/>
</dbReference>
<keyword evidence="13" id="KW-1185">Reference proteome</keyword>
<dbReference type="GO" id="GO:0004222">
    <property type="term" value="F:metalloendopeptidase activity"/>
    <property type="evidence" value="ECO:0007669"/>
    <property type="project" value="InterPro"/>
</dbReference>
<evidence type="ECO:0008006" key="14">
    <source>
        <dbReference type="Google" id="ProtNLM"/>
    </source>
</evidence>
<evidence type="ECO:0000313" key="13">
    <source>
        <dbReference type="Proteomes" id="UP001321473"/>
    </source>
</evidence>
<keyword evidence="9" id="KW-0812">Transmembrane</keyword>
<evidence type="ECO:0000256" key="3">
    <source>
        <dbReference type="ARBA" id="ARBA00022670"/>
    </source>
</evidence>
<feature type="compositionally biased region" description="Basic residues" evidence="8">
    <location>
        <begin position="1979"/>
        <end position="1991"/>
    </location>
</feature>
<feature type="compositionally biased region" description="Basic residues" evidence="8">
    <location>
        <begin position="2952"/>
        <end position="2962"/>
    </location>
</feature>
<feature type="transmembrane region" description="Helical" evidence="9">
    <location>
        <begin position="3610"/>
        <end position="3631"/>
    </location>
</feature>
<feature type="region of interest" description="Disordered" evidence="8">
    <location>
        <begin position="1965"/>
        <end position="2007"/>
    </location>
</feature>
<feature type="compositionally biased region" description="Polar residues" evidence="8">
    <location>
        <begin position="3038"/>
        <end position="3054"/>
    </location>
</feature>
<proteinExistence type="inferred from homology"/>
<evidence type="ECO:0000313" key="12">
    <source>
        <dbReference type="EMBL" id="KAK8775698.1"/>
    </source>
</evidence>
<dbReference type="InterPro" id="IPR000718">
    <property type="entry name" value="Peptidase_M13"/>
</dbReference>
<dbReference type="GO" id="GO:0016485">
    <property type="term" value="P:protein processing"/>
    <property type="evidence" value="ECO:0007669"/>
    <property type="project" value="TreeGrafter"/>
</dbReference>
<feature type="compositionally biased region" description="Low complexity" evidence="8">
    <location>
        <begin position="1252"/>
        <end position="1261"/>
    </location>
</feature>
<keyword evidence="9" id="KW-1133">Transmembrane helix</keyword>
<evidence type="ECO:0000259" key="10">
    <source>
        <dbReference type="Pfam" id="PF01431"/>
    </source>
</evidence>
<evidence type="ECO:0000256" key="2">
    <source>
        <dbReference type="ARBA" id="ARBA00007357"/>
    </source>
</evidence>
<evidence type="ECO:0000256" key="6">
    <source>
        <dbReference type="ARBA" id="ARBA00022833"/>
    </source>
</evidence>
<feature type="transmembrane region" description="Helical" evidence="9">
    <location>
        <begin position="2309"/>
        <end position="2335"/>
    </location>
</feature>
<feature type="region of interest" description="Disordered" evidence="8">
    <location>
        <begin position="2022"/>
        <end position="2113"/>
    </location>
</feature>
<keyword evidence="3" id="KW-0645">Protease</keyword>
<dbReference type="Pfam" id="PF01431">
    <property type="entry name" value="Peptidase_M13"/>
    <property type="match status" value="3"/>
</dbReference>
<feature type="region of interest" description="Disordered" evidence="8">
    <location>
        <begin position="996"/>
        <end position="1037"/>
    </location>
</feature>
<comment type="caution">
    <text evidence="12">The sequence shown here is derived from an EMBL/GenBank/DDBJ whole genome shotgun (WGS) entry which is preliminary data.</text>
</comment>
<evidence type="ECO:0000259" key="11">
    <source>
        <dbReference type="Pfam" id="PF05649"/>
    </source>
</evidence>
<organism evidence="12 13">
    <name type="scientific">Amblyomma americanum</name>
    <name type="common">Lone star tick</name>
    <dbReference type="NCBI Taxonomy" id="6943"/>
    <lineage>
        <taxon>Eukaryota</taxon>
        <taxon>Metazoa</taxon>
        <taxon>Ecdysozoa</taxon>
        <taxon>Arthropoda</taxon>
        <taxon>Chelicerata</taxon>
        <taxon>Arachnida</taxon>
        <taxon>Acari</taxon>
        <taxon>Parasitiformes</taxon>
        <taxon>Ixodida</taxon>
        <taxon>Ixodoidea</taxon>
        <taxon>Ixodidae</taxon>
        <taxon>Amblyomminae</taxon>
        <taxon>Amblyomma</taxon>
    </lineage>
</organism>
<feature type="transmembrane region" description="Helical" evidence="9">
    <location>
        <begin position="3288"/>
        <end position="3310"/>
    </location>
</feature>
<feature type="compositionally biased region" description="Polar residues" evidence="8">
    <location>
        <begin position="1088"/>
        <end position="1104"/>
    </location>
</feature>
<feature type="compositionally biased region" description="Basic and acidic residues" evidence="8">
    <location>
        <begin position="20"/>
        <end position="29"/>
    </location>
</feature>
<keyword evidence="4" id="KW-0479">Metal-binding</keyword>
<comment type="cofactor">
    <cofactor evidence="1">
        <name>Zn(2+)</name>
        <dbReference type="ChEBI" id="CHEBI:29105"/>
    </cofactor>
</comment>
<dbReference type="PANTHER" id="PTHR11733:SF241">
    <property type="entry name" value="GH26575P-RELATED"/>
    <property type="match status" value="1"/>
</dbReference>
<evidence type="ECO:0000256" key="7">
    <source>
        <dbReference type="ARBA" id="ARBA00023049"/>
    </source>
</evidence>